<proteinExistence type="predicted"/>
<organism evidence="1 2">
    <name type="scientific">Parageobacillus thermoglucosidasius</name>
    <name type="common">Geobacillus thermoglucosidasius</name>
    <dbReference type="NCBI Taxonomy" id="1426"/>
    <lineage>
        <taxon>Bacteria</taxon>
        <taxon>Bacillati</taxon>
        <taxon>Bacillota</taxon>
        <taxon>Bacilli</taxon>
        <taxon>Bacillales</taxon>
        <taxon>Anoxybacillaceae</taxon>
        <taxon>Parageobacillus</taxon>
    </lineage>
</organism>
<dbReference type="InterPro" id="IPR036852">
    <property type="entry name" value="Peptidase_S8/S53_dom_sf"/>
</dbReference>
<protein>
    <recommendedName>
        <fullName evidence="3">Peptidase S8/S53 domain-containing protein</fullName>
    </recommendedName>
</protein>
<dbReference type="Proteomes" id="UP000078290">
    <property type="component" value="Unassembled WGS sequence"/>
</dbReference>
<sequence>MDAPHVAGAIALLIKEYEDLFGRELNEMETYRLFMEHTTPIKINHNKEIYWLNLEKKQCSEIEGNKKWKH</sequence>
<comment type="caution">
    <text evidence="1">The sequence shown here is derived from an EMBL/GenBank/DDBJ whole genome shotgun (WGS) entry which is preliminary data.</text>
</comment>
<accession>A0A1B7KMJ0</accession>
<gene>
    <name evidence="1" type="ORF">A7K69_15975</name>
</gene>
<dbReference type="EMBL" id="LXMA01000044">
    <property type="protein sequence ID" value="OAT71276.1"/>
    <property type="molecule type" value="Genomic_DNA"/>
</dbReference>
<evidence type="ECO:0000313" key="2">
    <source>
        <dbReference type="Proteomes" id="UP000078290"/>
    </source>
</evidence>
<dbReference type="Gene3D" id="3.40.50.200">
    <property type="entry name" value="Peptidase S8/S53 domain"/>
    <property type="match status" value="1"/>
</dbReference>
<reference evidence="2" key="1">
    <citation type="submission" date="2016-05" db="EMBL/GenBank/DDBJ databases">
        <authorList>
            <person name="Wang W."/>
            <person name="Zhu L."/>
        </authorList>
    </citation>
    <scope>NUCLEOTIDE SEQUENCE [LARGE SCALE GENOMIC DNA]</scope>
    <source>
        <strain evidence="2">W-2</strain>
    </source>
</reference>
<dbReference type="AlphaFoldDB" id="A0A1B7KMJ0"/>
<name>A0A1B7KMJ0_PARTM</name>
<evidence type="ECO:0000313" key="1">
    <source>
        <dbReference type="EMBL" id="OAT71276.1"/>
    </source>
</evidence>
<dbReference type="GO" id="GO:0006508">
    <property type="term" value="P:proteolysis"/>
    <property type="evidence" value="ECO:0007669"/>
    <property type="project" value="InterPro"/>
</dbReference>
<evidence type="ECO:0008006" key="3">
    <source>
        <dbReference type="Google" id="ProtNLM"/>
    </source>
</evidence>
<dbReference type="GO" id="GO:0004252">
    <property type="term" value="F:serine-type endopeptidase activity"/>
    <property type="evidence" value="ECO:0007669"/>
    <property type="project" value="InterPro"/>
</dbReference>